<dbReference type="CDD" id="cd01770">
    <property type="entry name" value="UBX_UBXN2"/>
    <property type="match status" value="1"/>
</dbReference>
<feature type="domain" description="UBX" evidence="2">
    <location>
        <begin position="159"/>
        <end position="224"/>
    </location>
</feature>
<reference evidence="4" key="1">
    <citation type="journal article" date="2013" name="Nature">
        <title>Pan genome of the phytoplankton Emiliania underpins its global distribution.</title>
        <authorList>
            <person name="Read B.A."/>
            <person name="Kegel J."/>
            <person name="Klute M.J."/>
            <person name="Kuo A."/>
            <person name="Lefebvre S.C."/>
            <person name="Maumus F."/>
            <person name="Mayer C."/>
            <person name="Miller J."/>
            <person name="Monier A."/>
            <person name="Salamov A."/>
            <person name="Young J."/>
            <person name="Aguilar M."/>
            <person name="Claverie J.M."/>
            <person name="Frickenhaus S."/>
            <person name="Gonzalez K."/>
            <person name="Herman E.K."/>
            <person name="Lin Y.C."/>
            <person name="Napier J."/>
            <person name="Ogata H."/>
            <person name="Sarno A.F."/>
            <person name="Shmutz J."/>
            <person name="Schroeder D."/>
            <person name="de Vargas C."/>
            <person name="Verret F."/>
            <person name="von Dassow P."/>
            <person name="Valentin K."/>
            <person name="Van de Peer Y."/>
            <person name="Wheeler G."/>
            <person name="Dacks J.B."/>
            <person name="Delwiche C.F."/>
            <person name="Dyhrman S.T."/>
            <person name="Glockner G."/>
            <person name="John U."/>
            <person name="Richards T."/>
            <person name="Worden A.Z."/>
            <person name="Zhang X."/>
            <person name="Grigoriev I.V."/>
            <person name="Allen A.E."/>
            <person name="Bidle K."/>
            <person name="Borodovsky M."/>
            <person name="Bowler C."/>
            <person name="Brownlee C."/>
            <person name="Cock J.M."/>
            <person name="Elias M."/>
            <person name="Gladyshev V.N."/>
            <person name="Groth M."/>
            <person name="Guda C."/>
            <person name="Hadaegh A."/>
            <person name="Iglesias-Rodriguez M.D."/>
            <person name="Jenkins J."/>
            <person name="Jones B.M."/>
            <person name="Lawson T."/>
            <person name="Leese F."/>
            <person name="Lindquist E."/>
            <person name="Lobanov A."/>
            <person name="Lomsadze A."/>
            <person name="Malik S.B."/>
            <person name="Marsh M.E."/>
            <person name="Mackinder L."/>
            <person name="Mock T."/>
            <person name="Mueller-Roeber B."/>
            <person name="Pagarete A."/>
            <person name="Parker M."/>
            <person name="Probert I."/>
            <person name="Quesneville H."/>
            <person name="Raines C."/>
            <person name="Rensing S.A."/>
            <person name="Riano-Pachon D.M."/>
            <person name="Richier S."/>
            <person name="Rokitta S."/>
            <person name="Shiraiwa Y."/>
            <person name="Soanes D.M."/>
            <person name="van der Giezen M."/>
            <person name="Wahlund T.M."/>
            <person name="Williams B."/>
            <person name="Wilson W."/>
            <person name="Wolfe G."/>
            <person name="Wurch L.L."/>
        </authorList>
    </citation>
    <scope>NUCLEOTIDE SEQUENCE</scope>
</reference>
<dbReference type="SUPFAM" id="SSF54236">
    <property type="entry name" value="Ubiquitin-like"/>
    <property type="match status" value="1"/>
</dbReference>
<organism evidence="3 4">
    <name type="scientific">Emiliania huxleyi (strain CCMP1516)</name>
    <dbReference type="NCBI Taxonomy" id="280463"/>
    <lineage>
        <taxon>Eukaryota</taxon>
        <taxon>Haptista</taxon>
        <taxon>Haptophyta</taxon>
        <taxon>Prymnesiophyceae</taxon>
        <taxon>Isochrysidales</taxon>
        <taxon>Noelaerhabdaceae</taxon>
        <taxon>Emiliania</taxon>
    </lineage>
</organism>
<dbReference type="HOGENOM" id="CLU_1226776_0_0_1"/>
<dbReference type="GO" id="GO:0005829">
    <property type="term" value="C:cytosol"/>
    <property type="evidence" value="ECO:0007669"/>
    <property type="project" value="TreeGrafter"/>
</dbReference>
<protein>
    <recommendedName>
        <fullName evidence="2">UBX domain-containing protein</fullName>
    </recommendedName>
</protein>
<name>A0A0D3JXI4_EMIH1</name>
<dbReference type="Gene3D" id="1.10.8.10">
    <property type="entry name" value="DNA helicase RuvA subunit, C-terminal domain"/>
    <property type="match status" value="1"/>
</dbReference>
<dbReference type="InterPro" id="IPR029071">
    <property type="entry name" value="Ubiquitin-like_domsf"/>
</dbReference>
<dbReference type="Pfam" id="PF14555">
    <property type="entry name" value="UBA_4"/>
    <property type="match status" value="1"/>
</dbReference>
<feature type="region of interest" description="Disordered" evidence="1">
    <location>
        <begin position="40"/>
        <end position="125"/>
    </location>
</feature>
<dbReference type="GO" id="GO:0005634">
    <property type="term" value="C:nucleus"/>
    <property type="evidence" value="ECO:0007669"/>
    <property type="project" value="TreeGrafter"/>
</dbReference>
<dbReference type="GO" id="GO:0031468">
    <property type="term" value="P:nuclear membrane reassembly"/>
    <property type="evidence" value="ECO:0007669"/>
    <property type="project" value="TreeGrafter"/>
</dbReference>
<dbReference type="KEGG" id="ehx:EMIHUDRAFT_234983"/>
<dbReference type="RefSeq" id="XP_005780648.1">
    <property type="nucleotide sequence ID" value="XM_005780591.1"/>
</dbReference>
<dbReference type="STRING" id="2903.R1F4S9"/>
<dbReference type="GO" id="GO:0043130">
    <property type="term" value="F:ubiquitin binding"/>
    <property type="evidence" value="ECO:0007669"/>
    <property type="project" value="TreeGrafter"/>
</dbReference>
<evidence type="ECO:0000313" key="3">
    <source>
        <dbReference type="EnsemblProtists" id="EOD28219"/>
    </source>
</evidence>
<dbReference type="EnsemblProtists" id="EOD28219">
    <property type="protein sequence ID" value="EOD28219"/>
    <property type="gene ID" value="EMIHUDRAFT_234983"/>
</dbReference>
<sequence length="226" mass="23828">MSDDATHAFMETTGVNDPATAARALAAANGDLDAAVARHFDEEAAAGADDGTEAAEEAAAPPSLPMPESDLVGSILSNARQEGSEQGSEWSRPGRTLGGADSDAASTASAPVEPTRRNAKKLRRYEENKEFMEHLKRGVPPVELREFDLSSGAPLPRPVRLADGSRTTVRANKSHTLEALHAHIASLTPGVAFSLRAGFPPKRLGELGRTLEEAGLLNEAITQSKE</sequence>
<dbReference type="GO" id="GO:0007030">
    <property type="term" value="P:Golgi organization"/>
    <property type="evidence" value="ECO:0007669"/>
    <property type="project" value="TreeGrafter"/>
</dbReference>
<dbReference type="Proteomes" id="UP000013827">
    <property type="component" value="Unassembled WGS sequence"/>
</dbReference>
<dbReference type="GO" id="GO:0061025">
    <property type="term" value="P:membrane fusion"/>
    <property type="evidence" value="ECO:0007669"/>
    <property type="project" value="TreeGrafter"/>
</dbReference>
<dbReference type="PANTHER" id="PTHR23333">
    <property type="entry name" value="UBX DOMAIN CONTAINING PROTEIN"/>
    <property type="match status" value="1"/>
</dbReference>
<dbReference type="GO" id="GO:0043161">
    <property type="term" value="P:proteasome-mediated ubiquitin-dependent protein catabolic process"/>
    <property type="evidence" value="ECO:0007669"/>
    <property type="project" value="TreeGrafter"/>
</dbReference>
<proteinExistence type="predicted"/>
<dbReference type="PANTHER" id="PTHR23333:SF20">
    <property type="entry name" value="NSFL1 COFACTOR P47"/>
    <property type="match status" value="1"/>
</dbReference>
<dbReference type="Gene3D" id="3.10.20.90">
    <property type="entry name" value="Phosphatidylinositol 3-kinase Catalytic Subunit, Chain A, domain 1"/>
    <property type="match status" value="1"/>
</dbReference>
<keyword evidence="4" id="KW-1185">Reference proteome</keyword>
<feature type="compositionally biased region" description="Low complexity" evidence="1">
    <location>
        <begin position="100"/>
        <end position="110"/>
    </location>
</feature>
<dbReference type="AlphaFoldDB" id="A0A0D3JXI4"/>
<dbReference type="GO" id="GO:0000045">
    <property type="term" value="P:autophagosome assembly"/>
    <property type="evidence" value="ECO:0007669"/>
    <property type="project" value="TreeGrafter"/>
</dbReference>
<accession>A0A0D3JXI4</accession>
<dbReference type="PROSITE" id="PS50033">
    <property type="entry name" value="UBX"/>
    <property type="match status" value="1"/>
</dbReference>
<feature type="compositionally biased region" description="Polar residues" evidence="1">
    <location>
        <begin position="75"/>
        <end position="89"/>
    </location>
</feature>
<reference evidence="3" key="2">
    <citation type="submission" date="2024-10" db="UniProtKB">
        <authorList>
            <consortium name="EnsemblProtists"/>
        </authorList>
    </citation>
    <scope>IDENTIFICATION</scope>
</reference>
<dbReference type="PaxDb" id="2903-EOD28219"/>
<evidence type="ECO:0000259" key="2">
    <source>
        <dbReference type="PROSITE" id="PS50033"/>
    </source>
</evidence>
<evidence type="ECO:0000313" key="4">
    <source>
        <dbReference type="Proteomes" id="UP000013827"/>
    </source>
</evidence>
<dbReference type="GeneID" id="17273764"/>
<dbReference type="Pfam" id="PF00789">
    <property type="entry name" value="UBX"/>
    <property type="match status" value="1"/>
</dbReference>
<dbReference type="InterPro" id="IPR001012">
    <property type="entry name" value="UBX_dom"/>
</dbReference>
<evidence type="ECO:0000256" key="1">
    <source>
        <dbReference type="SAM" id="MobiDB-lite"/>
    </source>
</evidence>